<organism evidence="2 3">
    <name type="scientific">Etheostoma spectabile</name>
    <name type="common">orangethroat darter</name>
    <dbReference type="NCBI Taxonomy" id="54343"/>
    <lineage>
        <taxon>Eukaryota</taxon>
        <taxon>Metazoa</taxon>
        <taxon>Chordata</taxon>
        <taxon>Craniata</taxon>
        <taxon>Vertebrata</taxon>
        <taxon>Euteleostomi</taxon>
        <taxon>Actinopterygii</taxon>
        <taxon>Neopterygii</taxon>
        <taxon>Teleostei</taxon>
        <taxon>Neoteleostei</taxon>
        <taxon>Acanthomorphata</taxon>
        <taxon>Eupercaria</taxon>
        <taxon>Perciformes</taxon>
        <taxon>Percoidei</taxon>
        <taxon>Percidae</taxon>
        <taxon>Etheostomatinae</taxon>
        <taxon>Etheostoma</taxon>
    </lineage>
</organism>
<feature type="chain" id="PRO_5023917239" description="Secreted protein" evidence="1">
    <location>
        <begin position="18"/>
        <end position="103"/>
    </location>
</feature>
<sequence length="103" mass="11389">MLCMCLCCSVFFSSASCLLQEQRRAMQPAGRGGERNEAYPTGVFGRQTFLGGWRSCKPRQLTTGCKIWLVPSGLTSLSVASWATIVPSLTLNLRSEAEQRREI</sequence>
<keyword evidence="3" id="KW-1185">Reference proteome</keyword>
<evidence type="ECO:0008006" key="4">
    <source>
        <dbReference type="Google" id="ProtNLM"/>
    </source>
</evidence>
<dbReference type="AlphaFoldDB" id="A0A5J5D4F2"/>
<protein>
    <recommendedName>
        <fullName evidence="4">Secreted protein</fullName>
    </recommendedName>
</protein>
<keyword evidence="1" id="KW-0732">Signal</keyword>
<accession>A0A5J5D4F2</accession>
<proteinExistence type="predicted"/>
<dbReference type="EMBL" id="VOFY01000011">
    <property type="protein sequence ID" value="KAA8587993.1"/>
    <property type="molecule type" value="Genomic_DNA"/>
</dbReference>
<comment type="caution">
    <text evidence="2">The sequence shown here is derived from an EMBL/GenBank/DDBJ whole genome shotgun (WGS) entry which is preliminary data.</text>
</comment>
<evidence type="ECO:0000313" key="2">
    <source>
        <dbReference type="EMBL" id="KAA8587993.1"/>
    </source>
</evidence>
<feature type="signal peptide" evidence="1">
    <location>
        <begin position="1"/>
        <end position="17"/>
    </location>
</feature>
<dbReference type="Proteomes" id="UP000327493">
    <property type="component" value="Chromosome 11"/>
</dbReference>
<reference evidence="2 3" key="1">
    <citation type="submission" date="2019-08" db="EMBL/GenBank/DDBJ databases">
        <title>A chromosome-level genome assembly, high-density linkage maps, and genome scans reveal the genomic architecture of hybrid incompatibilities underlying speciation via character displacement in darters (Percidae: Etheostominae).</title>
        <authorList>
            <person name="Moran R.L."/>
            <person name="Catchen J.M."/>
            <person name="Fuller R.C."/>
        </authorList>
    </citation>
    <scope>NUCLEOTIDE SEQUENCE [LARGE SCALE GENOMIC DNA]</scope>
    <source>
        <strain evidence="2">EspeVRDwgs_2016</strain>
        <tissue evidence="2">Muscle</tissue>
    </source>
</reference>
<evidence type="ECO:0000256" key="1">
    <source>
        <dbReference type="SAM" id="SignalP"/>
    </source>
</evidence>
<gene>
    <name evidence="2" type="ORF">FQN60_001187</name>
</gene>
<name>A0A5J5D4F2_9PERO</name>
<evidence type="ECO:0000313" key="3">
    <source>
        <dbReference type="Proteomes" id="UP000327493"/>
    </source>
</evidence>